<gene>
    <name evidence="1" type="ORF">D0Z00_002134</name>
</gene>
<reference evidence="1 2" key="1">
    <citation type="journal article" date="2020" name="Front. Microbiol.">
        <title>Phenotypic and Genetic Characterization of the Cheese Ripening Yeast Geotrichum candidum.</title>
        <authorList>
            <person name="Perkins V."/>
            <person name="Vignola S."/>
            <person name="Lessard M.H."/>
            <person name="Plante P.L."/>
            <person name="Corbeil J."/>
            <person name="Dugat-Bony E."/>
            <person name="Frenette M."/>
            <person name="Labrie S."/>
        </authorList>
    </citation>
    <scope>NUCLEOTIDE SEQUENCE [LARGE SCALE GENOMIC DNA]</scope>
    <source>
        <strain evidence="1 2">LMA-1147</strain>
    </source>
</reference>
<dbReference type="Proteomes" id="UP000744676">
    <property type="component" value="Unassembled WGS sequence"/>
</dbReference>
<evidence type="ECO:0000313" key="2">
    <source>
        <dbReference type="Proteomes" id="UP000744676"/>
    </source>
</evidence>
<organism evidence="1 2">
    <name type="scientific">Geotrichum galactomycetum</name>
    <dbReference type="NCBI Taxonomy" id="27317"/>
    <lineage>
        <taxon>Eukaryota</taxon>
        <taxon>Fungi</taxon>
        <taxon>Dikarya</taxon>
        <taxon>Ascomycota</taxon>
        <taxon>Saccharomycotina</taxon>
        <taxon>Dipodascomycetes</taxon>
        <taxon>Dipodascales</taxon>
        <taxon>Dipodascaceae</taxon>
        <taxon>Geotrichum</taxon>
    </lineage>
</organism>
<comment type="caution">
    <text evidence="1">The sequence shown here is derived from an EMBL/GenBank/DDBJ whole genome shotgun (WGS) entry which is preliminary data.</text>
</comment>
<name>A0ACB6V531_9ASCO</name>
<evidence type="ECO:0000313" key="1">
    <source>
        <dbReference type="EMBL" id="KAF5098186.1"/>
    </source>
</evidence>
<accession>A0ACB6V531</accession>
<dbReference type="EMBL" id="QVQA01000051">
    <property type="protein sequence ID" value="KAF5098186.1"/>
    <property type="molecule type" value="Genomic_DNA"/>
</dbReference>
<keyword evidence="2" id="KW-1185">Reference proteome</keyword>
<protein>
    <submittedName>
        <fullName evidence="1">Uncharacterized protein</fullName>
    </submittedName>
</protein>
<proteinExistence type="predicted"/>
<sequence length="331" mass="36407">MTMTKLNISDVGYGLMGFTWTPHPTPDDQAFEAMKASIDAGVTFWNAGSFYNLPDNPYANLKLIARYFTKYPEDAPKIVLSIKTCVNPAGLGVELKPEQIRDHIDGVLKALDGKVRVGILEPARMDPAIPIEDVIPVIAEYVKAGKIDGIGLSEVGKETLKRANAVHPIAAVELEFSMTARHILEDGTAEVAAELGIPVIGYSPFSRGVIAGRYKTAKEGADKLSIFGFDQFKEDSLNHNWKLYDKVKAVADAKGATPAQVVLAWIKYQSGRNGNPRIVPIPGASSVTRVRENFKSITLTDDEFEDLDNFVRNFKVSGERYNEESRKFLSV</sequence>